<dbReference type="Pfam" id="PF07690">
    <property type="entry name" value="MFS_1"/>
    <property type="match status" value="1"/>
</dbReference>
<evidence type="ECO:0000256" key="5">
    <source>
        <dbReference type="SAM" id="MobiDB-lite"/>
    </source>
</evidence>
<dbReference type="InterPro" id="IPR011701">
    <property type="entry name" value="MFS"/>
</dbReference>
<keyword evidence="4 6" id="KW-0472">Membrane</keyword>
<reference evidence="8" key="1">
    <citation type="submission" date="2022-10" db="EMBL/GenBank/DDBJ databases">
        <title>The complete genomes of actinobacterial strains from the NBC collection.</title>
        <authorList>
            <person name="Joergensen T.S."/>
            <person name="Alvarez Arevalo M."/>
            <person name="Sterndorff E.B."/>
            <person name="Faurdal D."/>
            <person name="Vuksanovic O."/>
            <person name="Mourched A.-S."/>
            <person name="Charusanti P."/>
            <person name="Shaw S."/>
            <person name="Blin K."/>
            <person name="Weber T."/>
        </authorList>
    </citation>
    <scope>NUCLEOTIDE SEQUENCE</scope>
    <source>
        <strain evidence="8">NBC_00302</strain>
    </source>
</reference>
<dbReference type="PANTHER" id="PTHR23526:SF4">
    <property type="entry name" value="INTEGRAL MEMBRANE TRANSPORT PROTEIN"/>
    <property type="match status" value="1"/>
</dbReference>
<evidence type="ECO:0000313" key="9">
    <source>
        <dbReference type="Proteomes" id="UP001432071"/>
    </source>
</evidence>
<feature type="transmembrane region" description="Helical" evidence="6">
    <location>
        <begin position="350"/>
        <end position="378"/>
    </location>
</feature>
<evidence type="ECO:0000256" key="4">
    <source>
        <dbReference type="ARBA" id="ARBA00023136"/>
    </source>
</evidence>
<dbReference type="Gene3D" id="1.20.1250.20">
    <property type="entry name" value="MFS general substrate transporter like domains"/>
    <property type="match status" value="2"/>
</dbReference>
<evidence type="ECO:0000259" key="7">
    <source>
        <dbReference type="PROSITE" id="PS50850"/>
    </source>
</evidence>
<proteinExistence type="predicted"/>
<dbReference type="PROSITE" id="PS50850">
    <property type="entry name" value="MFS"/>
    <property type="match status" value="1"/>
</dbReference>
<keyword evidence="9" id="KW-1185">Reference proteome</keyword>
<feature type="transmembrane region" description="Helical" evidence="6">
    <location>
        <begin position="99"/>
        <end position="122"/>
    </location>
</feature>
<feature type="transmembrane region" description="Helical" evidence="6">
    <location>
        <begin position="247"/>
        <end position="267"/>
    </location>
</feature>
<feature type="transmembrane region" description="Helical" evidence="6">
    <location>
        <begin position="279"/>
        <end position="312"/>
    </location>
</feature>
<dbReference type="InterPro" id="IPR036259">
    <property type="entry name" value="MFS_trans_sf"/>
</dbReference>
<feature type="transmembrane region" description="Helical" evidence="6">
    <location>
        <begin position="75"/>
        <end position="93"/>
    </location>
</feature>
<protein>
    <submittedName>
        <fullName evidence="8">MFS transporter</fullName>
    </submittedName>
</protein>
<dbReference type="InterPro" id="IPR052528">
    <property type="entry name" value="Sugar_transport-like"/>
</dbReference>
<comment type="subcellular location">
    <subcellularLocation>
        <location evidence="1">Cell membrane</location>
        <topology evidence="1">Multi-pass membrane protein</topology>
    </subcellularLocation>
</comment>
<dbReference type="RefSeq" id="WP_328736916.1">
    <property type="nucleotide sequence ID" value="NZ_CP108038.1"/>
</dbReference>
<feature type="region of interest" description="Disordered" evidence="5">
    <location>
        <begin position="389"/>
        <end position="429"/>
    </location>
</feature>
<keyword evidence="3 6" id="KW-1133">Transmembrane helix</keyword>
<evidence type="ECO:0000256" key="3">
    <source>
        <dbReference type="ARBA" id="ARBA00022989"/>
    </source>
</evidence>
<dbReference type="PANTHER" id="PTHR23526">
    <property type="entry name" value="INTEGRAL MEMBRANE TRANSPORT PROTEIN-RELATED"/>
    <property type="match status" value="1"/>
</dbReference>
<evidence type="ECO:0000256" key="1">
    <source>
        <dbReference type="ARBA" id="ARBA00004651"/>
    </source>
</evidence>
<dbReference type="Proteomes" id="UP001432071">
    <property type="component" value="Chromosome"/>
</dbReference>
<evidence type="ECO:0000256" key="6">
    <source>
        <dbReference type="SAM" id="Phobius"/>
    </source>
</evidence>
<organism evidence="8 9">
    <name type="scientific">Streptomyces bobili</name>
    <dbReference type="NCBI Taxonomy" id="67280"/>
    <lineage>
        <taxon>Bacteria</taxon>
        <taxon>Bacillati</taxon>
        <taxon>Actinomycetota</taxon>
        <taxon>Actinomycetes</taxon>
        <taxon>Kitasatosporales</taxon>
        <taxon>Streptomycetaceae</taxon>
        <taxon>Streptomyces</taxon>
    </lineage>
</organism>
<sequence>MRPGGNRGWLLRLVIAFGFAQGAVSMARPAVSYRALALGADERAVGVIAGVYALLPLFAAVPLGRRTDHGRCAPLLPFGVVLISGGCALSGVAGSLWSMALWSGVMGLGHLCFVIGAQSLVARQSAPHEQDRNFGHFTIGASLGQLVGPIAAGSLIDGSDMAGSSTLALVVAGAGAAVAFTSLWRVEHRDTSTKSRTAHGDRVPVVRILRARGVPAGILVSLSVLSATDILTAYLPVVGEHRGIPPSVIGLLLSLRAAATIACRLVLTPLLRLLGRTALLTVTCLLAALLCAGIAVPVPVWALAVMLAALGFCLGVGQPLSMTTVVQAAPEGARSTALALRLTGNRLGQVAAPAAAGLIAGIAGVAAPFVMLGGLLLLSSGVALRSPERAERAARGGGGRGAGGGGGTGTGSGGGVRRTGSPLGRKGDI</sequence>
<evidence type="ECO:0000313" key="8">
    <source>
        <dbReference type="EMBL" id="WUN90480.1"/>
    </source>
</evidence>
<feature type="transmembrane region" description="Helical" evidence="6">
    <location>
        <begin position="216"/>
        <end position="235"/>
    </location>
</feature>
<accession>A0ABZ1R7Y9</accession>
<feature type="compositionally biased region" description="Gly residues" evidence="5">
    <location>
        <begin position="395"/>
        <end position="417"/>
    </location>
</feature>
<feature type="transmembrane region" description="Helical" evidence="6">
    <location>
        <begin position="43"/>
        <end position="63"/>
    </location>
</feature>
<dbReference type="CDD" id="cd06174">
    <property type="entry name" value="MFS"/>
    <property type="match status" value="1"/>
</dbReference>
<dbReference type="InterPro" id="IPR020846">
    <property type="entry name" value="MFS_dom"/>
</dbReference>
<gene>
    <name evidence="8" type="ORF">OHT53_32410</name>
</gene>
<feature type="domain" description="Major facilitator superfamily (MFS) profile" evidence="7">
    <location>
        <begin position="1"/>
        <end position="391"/>
    </location>
</feature>
<feature type="transmembrane region" description="Helical" evidence="6">
    <location>
        <begin position="162"/>
        <end position="186"/>
    </location>
</feature>
<evidence type="ECO:0000256" key="2">
    <source>
        <dbReference type="ARBA" id="ARBA00022692"/>
    </source>
</evidence>
<keyword evidence="2 6" id="KW-0812">Transmembrane</keyword>
<dbReference type="GeneID" id="93765787"/>
<feature type="transmembrane region" description="Helical" evidence="6">
    <location>
        <begin position="134"/>
        <end position="156"/>
    </location>
</feature>
<dbReference type="SUPFAM" id="SSF103473">
    <property type="entry name" value="MFS general substrate transporter"/>
    <property type="match status" value="1"/>
</dbReference>
<dbReference type="EMBL" id="CP108038">
    <property type="protein sequence ID" value="WUN90480.1"/>
    <property type="molecule type" value="Genomic_DNA"/>
</dbReference>
<name>A0ABZ1R7Y9_9ACTN</name>